<feature type="domain" description="GP-PDE" evidence="6">
    <location>
        <begin position="47"/>
        <end position="343"/>
    </location>
</feature>
<dbReference type="InterPro" id="IPR011049">
    <property type="entry name" value="Serralysin-like_metalloprot_C"/>
</dbReference>
<dbReference type="PANTHER" id="PTHR30457">
    <property type="entry name" value="5'-NUCLEOTIDASE SURE"/>
    <property type="match status" value="1"/>
</dbReference>
<dbReference type="Gene3D" id="2.150.10.10">
    <property type="entry name" value="Serralysin-like metalloprotease, C-terminal"/>
    <property type="match status" value="1"/>
</dbReference>
<gene>
    <name evidence="7" type="ORF">CY0110_14595</name>
</gene>
<keyword evidence="4" id="KW-0479">Metal-binding</keyword>
<evidence type="ECO:0000256" key="3">
    <source>
        <dbReference type="ARBA" id="ARBA00012643"/>
    </source>
</evidence>
<dbReference type="InterPro" id="IPR030395">
    <property type="entry name" value="GP_PDE_dom"/>
</dbReference>
<evidence type="ECO:0000313" key="7">
    <source>
        <dbReference type="EMBL" id="EAZ88117.1"/>
    </source>
</evidence>
<dbReference type="RefSeq" id="WP_008278793.1">
    <property type="nucleotide sequence ID" value="NZ_AAXW01000105.1"/>
</dbReference>
<dbReference type="SUPFAM" id="SSF64167">
    <property type="entry name" value="SurE-like"/>
    <property type="match status" value="2"/>
</dbReference>
<sequence length="1037" mass="111766">MVISANELDNLTGSLSNFIGFENGSYYIEVPEGKIDEFFQWDINYPELISAHRGGFKTGFPENAIATFEQTLTTAPALLEVDVRRTGDGQWILMHDEDLSRTTNGTGLVEETSLAEIKTLRLKDNQGNLTPYQVPTLEEALLWAEGRTILELDLKSDDYTEEVVEIITQTQAEDQVRFITDNMEQATQIYNQNPEIHLGLFIVPNNQETVLSDIETAPFTLDKVSAFTGTQPQSEVFYQGLHEQGIVAIQGLFGQQDTFNTSINELNIQQRESLFETVFTDGGDVIASDYYQQIAQIIEYPVEDELEILLVNDDGFEAEGINVLFEGLKAAGYDVTLVAPKEQQSGRGTLINVDKIFQPTEVVNFEPNKWFVDGSPIVTTLAGLDYILDEEPDLVISGINEGANIGENVVISSGTVSAATTATRRGIPSIAVSAGGNTLSELEVAYEEGTALIIDIIETLEAQRLPEAELLPEGVGLNINIPGTFAEGVNGIQGVVLTELDEISNLEFSFGELPPNFGEGAGVLVNLNENITPSEVENEMSEGENFLAGFMTITPIDGSWVASSDIRESIEARTMLDIALPEFVPLDILLTNDDGFEAEGIEVIYNTLTEAGHNVSLVAPKEQQSGTGTALDVDSIFQPTEVVNFEENKWYVDAGVRTTTWAGLDFILEGETPDLVISGINEGENIGPGGAVSSGTVSAAVSAILRDIPAIAVSAGIDLENEQDNLTSEAYEIGANYVTDLIAQLQATQGNDATILPKGTGLSINIPVRFPEGISQIQGVAFTEPDNIEPFAIDFGELPPNFGGGAGLRFFPTELPPEQEISPLSEGGQFLSGLITVTTLDGNWTASQEKIDIVDDLLSNVLSQPLPQTVFGTANADFFDTEVPDENNFIGDNQILFTGSGDDWVDVTFAPGDNRIDLGSGDDFLFGGTNNRIIAGTGDDTLFVGSAGGNNVITGGEGMDRFWIVTDGVDLPSQANTITDFTNGEDKIGFATVDLDFEELTLTQDGSSAVIKAFEQDLAILLNTEVSALSSSDFVFA</sequence>
<evidence type="ECO:0000256" key="2">
    <source>
        <dbReference type="ARBA" id="ARBA00011062"/>
    </source>
</evidence>
<evidence type="ECO:0000256" key="5">
    <source>
        <dbReference type="ARBA" id="ARBA00022801"/>
    </source>
</evidence>
<dbReference type="eggNOG" id="COG0584">
    <property type="taxonomic scope" value="Bacteria"/>
</dbReference>
<dbReference type="Gene3D" id="3.20.20.190">
    <property type="entry name" value="Phosphatidylinositol (PI) phosphodiesterase"/>
    <property type="match status" value="1"/>
</dbReference>
<dbReference type="SUPFAM" id="SSF51695">
    <property type="entry name" value="PLC-like phosphodiesterases"/>
    <property type="match status" value="1"/>
</dbReference>
<dbReference type="PROSITE" id="PS51704">
    <property type="entry name" value="GP_PDE"/>
    <property type="match status" value="1"/>
</dbReference>
<dbReference type="InterPro" id="IPR036523">
    <property type="entry name" value="SurE-like_sf"/>
</dbReference>
<reference evidence="7 8" key="1">
    <citation type="submission" date="2007-03" db="EMBL/GenBank/DDBJ databases">
        <authorList>
            <person name="Stal L."/>
            <person name="Ferriera S."/>
            <person name="Johnson J."/>
            <person name="Kravitz S."/>
            <person name="Beeson K."/>
            <person name="Sutton G."/>
            <person name="Rogers Y.-H."/>
            <person name="Friedman R."/>
            <person name="Frazier M."/>
            <person name="Venter J.C."/>
        </authorList>
    </citation>
    <scope>NUCLEOTIDE SEQUENCE [LARGE SCALE GENOMIC DNA]</scope>
    <source>
        <strain evidence="7 8">CCY0110</strain>
    </source>
</reference>
<dbReference type="eggNOG" id="COG2931">
    <property type="taxonomic scope" value="Bacteria"/>
</dbReference>
<organism evidence="7 8">
    <name type="scientific">Crocosphaera chwakensis CCY0110</name>
    <dbReference type="NCBI Taxonomy" id="391612"/>
    <lineage>
        <taxon>Bacteria</taxon>
        <taxon>Bacillati</taxon>
        <taxon>Cyanobacteriota</taxon>
        <taxon>Cyanophyceae</taxon>
        <taxon>Oscillatoriophycideae</taxon>
        <taxon>Chroococcales</taxon>
        <taxon>Aphanothecaceae</taxon>
        <taxon>Crocosphaera</taxon>
        <taxon>Crocosphaera chwakensis</taxon>
    </lineage>
</organism>
<evidence type="ECO:0000259" key="6">
    <source>
        <dbReference type="PROSITE" id="PS51704"/>
    </source>
</evidence>
<dbReference type="GO" id="GO:0046872">
    <property type="term" value="F:metal ion binding"/>
    <property type="evidence" value="ECO:0007669"/>
    <property type="project" value="UniProtKB-KW"/>
</dbReference>
<dbReference type="EC" id="3.1.3.5" evidence="3"/>
<evidence type="ECO:0000256" key="4">
    <source>
        <dbReference type="ARBA" id="ARBA00022723"/>
    </source>
</evidence>
<dbReference type="Gene3D" id="3.40.1210.10">
    <property type="entry name" value="Survival protein SurE-like phosphatase/nucleotidase"/>
    <property type="match status" value="2"/>
</dbReference>
<comment type="catalytic activity">
    <reaction evidence="1">
        <text>a ribonucleoside 5'-phosphate + H2O = a ribonucleoside + phosphate</text>
        <dbReference type="Rhea" id="RHEA:12484"/>
        <dbReference type="ChEBI" id="CHEBI:15377"/>
        <dbReference type="ChEBI" id="CHEBI:18254"/>
        <dbReference type="ChEBI" id="CHEBI:43474"/>
        <dbReference type="ChEBI" id="CHEBI:58043"/>
        <dbReference type="EC" id="3.1.3.5"/>
    </reaction>
</comment>
<proteinExistence type="inferred from homology"/>
<dbReference type="InterPro" id="IPR030048">
    <property type="entry name" value="SurE"/>
</dbReference>
<dbReference type="EMBL" id="AAXW01000105">
    <property type="protein sequence ID" value="EAZ88117.1"/>
    <property type="molecule type" value="Genomic_DNA"/>
</dbReference>
<keyword evidence="8" id="KW-1185">Reference proteome</keyword>
<dbReference type="GO" id="GO:0008253">
    <property type="term" value="F:5'-nucleotidase activity"/>
    <property type="evidence" value="ECO:0007669"/>
    <property type="project" value="UniProtKB-EC"/>
</dbReference>
<dbReference type="PANTHER" id="PTHR30457:SF0">
    <property type="entry name" value="PHOSPHATASE, PUTATIVE (AFU_ORTHOLOGUE AFUA_4G01070)-RELATED"/>
    <property type="match status" value="1"/>
</dbReference>
<accession>A3IZH6</accession>
<comment type="caution">
    <text evidence="7">The sequence shown here is derived from an EMBL/GenBank/DDBJ whole genome shotgun (WGS) entry which is preliminary data.</text>
</comment>
<dbReference type="InterPro" id="IPR017946">
    <property type="entry name" value="PLC-like_Pdiesterase_TIM-brl"/>
</dbReference>
<dbReference type="Pfam" id="PF01975">
    <property type="entry name" value="SurE"/>
    <property type="match status" value="2"/>
</dbReference>
<dbReference type="AlphaFoldDB" id="A3IZH6"/>
<dbReference type="CDD" id="cd08566">
    <property type="entry name" value="GDPD_AtGDE_like"/>
    <property type="match status" value="1"/>
</dbReference>
<evidence type="ECO:0000256" key="1">
    <source>
        <dbReference type="ARBA" id="ARBA00000815"/>
    </source>
</evidence>
<dbReference type="SUPFAM" id="SSF51120">
    <property type="entry name" value="beta-Roll"/>
    <property type="match status" value="1"/>
</dbReference>
<dbReference type="eggNOG" id="COG0496">
    <property type="taxonomic scope" value="Bacteria"/>
</dbReference>
<dbReference type="GO" id="GO:0008081">
    <property type="term" value="F:phosphoric diester hydrolase activity"/>
    <property type="evidence" value="ECO:0007669"/>
    <property type="project" value="InterPro"/>
</dbReference>
<dbReference type="InterPro" id="IPR002828">
    <property type="entry name" value="SurE-like_Pase/nucleotidase"/>
</dbReference>
<dbReference type="GO" id="GO:0006629">
    <property type="term" value="P:lipid metabolic process"/>
    <property type="evidence" value="ECO:0007669"/>
    <property type="project" value="InterPro"/>
</dbReference>
<protein>
    <recommendedName>
        <fullName evidence="3">5'-nucleotidase</fullName>
        <ecNumber evidence="3">3.1.3.5</ecNumber>
    </recommendedName>
</protein>
<dbReference type="NCBIfam" id="TIGR00087">
    <property type="entry name" value="surE"/>
    <property type="match status" value="1"/>
</dbReference>
<evidence type="ECO:0000313" key="8">
    <source>
        <dbReference type="Proteomes" id="UP000003781"/>
    </source>
</evidence>
<name>A3IZH6_9CHRO</name>
<keyword evidence="5" id="KW-0378">Hydrolase</keyword>
<comment type="similarity">
    <text evidence="2">Belongs to the SurE nucleotidase family.</text>
</comment>
<dbReference type="Pfam" id="PF03009">
    <property type="entry name" value="GDPD"/>
    <property type="match status" value="1"/>
</dbReference>
<dbReference type="Proteomes" id="UP000003781">
    <property type="component" value="Unassembled WGS sequence"/>
</dbReference>